<feature type="region of interest" description="Disordered" evidence="1">
    <location>
        <begin position="50"/>
        <end position="73"/>
    </location>
</feature>
<protein>
    <submittedName>
        <fullName evidence="2">Uncharacterized protein</fullName>
    </submittedName>
</protein>
<organism evidence="2 3">
    <name type="scientific">Magallana gigas</name>
    <name type="common">Pacific oyster</name>
    <name type="synonym">Crassostrea gigas</name>
    <dbReference type="NCBI Taxonomy" id="29159"/>
    <lineage>
        <taxon>Eukaryota</taxon>
        <taxon>Metazoa</taxon>
        <taxon>Spiralia</taxon>
        <taxon>Lophotrochozoa</taxon>
        <taxon>Mollusca</taxon>
        <taxon>Bivalvia</taxon>
        <taxon>Autobranchia</taxon>
        <taxon>Pteriomorphia</taxon>
        <taxon>Ostreida</taxon>
        <taxon>Ostreoidea</taxon>
        <taxon>Ostreidae</taxon>
        <taxon>Magallana</taxon>
    </lineage>
</organism>
<reference evidence="2" key="1">
    <citation type="submission" date="2022-08" db="UniProtKB">
        <authorList>
            <consortium name="EnsemblMetazoa"/>
        </authorList>
    </citation>
    <scope>IDENTIFICATION</scope>
    <source>
        <strain evidence="2">05x7-T-G4-1.051#20</strain>
    </source>
</reference>
<dbReference type="EnsemblMetazoa" id="G22233.9">
    <property type="protein sequence ID" value="G22233.9:cds"/>
    <property type="gene ID" value="G22233"/>
</dbReference>
<evidence type="ECO:0000313" key="3">
    <source>
        <dbReference type="Proteomes" id="UP000005408"/>
    </source>
</evidence>
<accession>A0A8W8K9F7</accession>
<sequence length="73" mass="8271">MPRKDNDAACSRHRMADMQNRCCGQHVLLLRPPEKQRVALQSKIGTGCQTDSAVQRRRLSDEKSSSSWGFLRA</sequence>
<evidence type="ECO:0000256" key="1">
    <source>
        <dbReference type="SAM" id="MobiDB-lite"/>
    </source>
</evidence>
<dbReference type="AlphaFoldDB" id="A0A8W8K9F7"/>
<dbReference type="Proteomes" id="UP000005408">
    <property type="component" value="Unassembled WGS sequence"/>
</dbReference>
<evidence type="ECO:0000313" key="2">
    <source>
        <dbReference type="EnsemblMetazoa" id="G22233.9:cds"/>
    </source>
</evidence>
<proteinExistence type="predicted"/>
<keyword evidence="3" id="KW-1185">Reference proteome</keyword>
<name>A0A8W8K9F7_MAGGI</name>